<sequence length="433" mass="47122">MDILTANDQVGQYPSSWYSATADAPGPYPAIAGDISCDVCIIGGGFTGLSAAMHLADLGFDVALVEAHRVGFGASGRNGGQVGTGQRLEQDALEKLVGRENARSLWDLSLESVQLVRDIVAEHAPEAGFSDGILHAMHRSRYVPDDHDYVRKLNDDYGYDLIRTVDREEMRHLCGSPAYHGGSLDMGGGHTHPLRLAFGMARAAAAKGARLFETTRVTQVVEGDPAQVITDKGKITARYVLWACNGYLGHAQRDVAARVMPINNYILATEPLDEDFSKDLIRENHAVADSKFVINYFRLSEDNRMLFGGAESYGYRFPKDIVKLVSKPMLEIYPQLKDTRIDYAWGGTLGITMNRMPHFGRLTGNILSASGYSGHGVAMATLGGKLAAEAVSGQAGRFDLMANVPTQRFPGGAALRWPILVAAMVWFSLRDKI</sequence>
<dbReference type="SUPFAM" id="SSF51905">
    <property type="entry name" value="FAD/NAD(P)-binding domain"/>
    <property type="match status" value="1"/>
</dbReference>
<dbReference type="Gene3D" id="3.30.9.10">
    <property type="entry name" value="D-Amino Acid Oxidase, subunit A, domain 2"/>
    <property type="match status" value="1"/>
</dbReference>
<dbReference type="PANTHER" id="PTHR13847">
    <property type="entry name" value="SARCOSINE DEHYDROGENASE-RELATED"/>
    <property type="match status" value="1"/>
</dbReference>
<dbReference type="InterPro" id="IPR036188">
    <property type="entry name" value="FAD/NAD-bd_sf"/>
</dbReference>
<protein>
    <submittedName>
        <fullName evidence="3">FAD-binding oxidoreductase</fullName>
    </submittedName>
</protein>
<dbReference type="EMBL" id="JAQIIO010000013">
    <property type="protein sequence ID" value="MDA5095681.1"/>
    <property type="molecule type" value="Genomic_DNA"/>
</dbReference>
<name>A0ABT4W599_9RHOB</name>
<evidence type="ECO:0000256" key="1">
    <source>
        <dbReference type="ARBA" id="ARBA00023002"/>
    </source>
</evidence>
<dbReference type="PANTHER" id="PTHR13847:SF281">
    <property type="entry name" value="FAD DEPENDENT OXIDOREDUCTASE DOMAIN-CONTAINING PROTEIN"/>
    <property type="match status" value="1"/>
</dbReference>
<comment type="caution">
    <text evidence="3">The sequence shown here is derived from an EMBL/GenBank/DDBJ whole genome shotgun (WGS) entry which is preliminary data.</text>
</comment>
<dbReference type="Proteomes" id="UP001528040">
    <property type="component" value="Unassembled WGS sequence"/>
</dbReference>
<dbReference type="RefSeq" id="WP_271055389.1">
    <property type="nucleotide sequence ID" value="NZ_JAQIIO010000013.1"/>
</dbReference>
<keyword evidence="4" id="KW-1185">Reference proteome</keyword>
<organism evidence="3 4">
    <name type="scientific">Aliiroseovarius salicola</name>
    <dbReference type="NCBI Taxonomy" id="3009082"/>
    <lineage>
        <taxon>Bacteria</taxon>
        <taxon>Pseudomonadati</taxon>
        <taxon>Pseudomonadota</taxon>
        <taxon>Alphaproteobacteria</taxon>
        <taxon>Rhodobacterales</taxon>
        <taxon>Paracoccaceae</taxon>
        <taxon>Aliiroseovarius</taxon>
    </lineage>
</organism>
<proteinExistence type="predicted"/>
<evidence type="ECO:0000313" key="3">
    <source>
        <dbReference type="EMBL" id="MDA5095681.1"/>
    </source>
</evidence>
<feature type="domain" description="FAD dependent oxidoreductase" evidence="2">
    <location>
        <begin position="38"/>
        <end position="389"/>
    </location>
</feature>
<dbReference type="InterPro" id="IPR006076">
    <property type="entry name" value="FAD-dep_OxRdtase"/>
</dbReference>
<evidence type="ECO:0000313" key="4">
    <source>
        <dbReference type="Proteomes" id="UP001528040"/>
    </source>
</evidence>
<accession>A0ABT4W599</accession>
<keyword evidence="1" id="KW-0560">Oxidoreductase</keyword>
<dbReference type="Pfam" id="PF01266">
    <property type="entry name" value="DAO"/>
    <property type="match status" value="1"/>
</dbReference>
<gene>
    <name evidence="3" type="ORF">O2N63_16440</name>
</gene>
<dbReference type="Gene3D" id="3.50.50.60">
    <property type="entry name" value="FAD/NAD(P)-binding domain"/>
    <property type="match status" value="1"/>
</dbReference>
<reference evidence="3 4" key="1">
    <citation type="submission" date="2023-01" db="EMBL/GenBank/DDBJ databases">
        <authorList>
            <person name="Yoon J.-W."/>
        </authorList>
    </citation>
    <scope>NUCLEOTIDE SEQUENCE [LARGE SCALE GENOMIC DNA]</scope>
    <source>
        <strain evidence="3 4">KMU-50</strain>
    </source>
</reference>
<evidence type="ECO:0000259" key="2">
    <source>
        <dbReference type="Pfam" id="PF01266"/>
    </source>
</evidence>